<feature type="chain" id="PRO_5037036622" description="Cytochrome c domain-containing protein" evidence="5">
    <location>
        <begin position="21"/>
        <end position="292"/>
    </location>
</feature>
<dbReference type="AlphaFoldDB" id="A0A934RT56"/>
<evidence type="ECO:0000256" key="4">
    <source>
        <dbReference type="PROSITE-ProRule" id="PRU00433"/>
    </source>
</evidence>
<gene>
    <name evidence="7" type="ORF">JIN87_03440</name>
</gene>
<dbReference type="GO" id="GO:0046872">
    <property type="term" value="F:metal ion binding"/>
    <property type="evidence" value="ECO:0007669"/>
    <property type="project" value="UniProtKB-KW"/>
</dbReference>
<reference evidence="7" key="1">
    <citation type="submission" date="2021-01" db="EMBL/GenBank/DDBJ databases">
        <title>Modified the classification status of verrucomicrobia.</title>
        <authorList>
            <person name="Feng X."/>
        </authorList>
    </citation>
    <scope>NUCLEOTIDE SEQUENCE</scope>
    <source>
        <strain evidence="7">KCTC 13126</strain>
    </source>
</reference>
<evidence type="ECO:0000256" key="5">
    <source>
        <dbReference type="SAM" id="SignalP"/>
    </source>
</evidence>
<keyword evidence="2 4" id="KW-0479">Metal-binding</keyword>
<sequence length="292" mass="32176">MRLNSVTLLALAGMTSLLHAQNEPQIEGQKEYQMNCAACHLVDTPSMGPSLFAIAKNYPAENKAEFIAWAKAPGKKDPALLQMPSMAHVGDEGLAKIHHYTLKATQGIKKEKKKKFPNFKEPKRELPYVVRTFLPNTSPASAAIVLEGDISLCFDSEACRLRYAWTGSKTMLRGFRSPAALPEPYYQETSPQLWSFANETKPESHGYRLVDGVPEFHYSFGDIEIREKIANGPKPGSFVRSFTLSGISSPVTLDLSHIGNVSISSNKGKLKGDTLRLTASEAKSFSLTISQR</sequence>
<protein>
    <recommendedName>
        <fullName evidence="6">Cytochrome c domain-containing protein</fullName>
    </recommendedName>
</protein>
<keyword evidence="1 4" id="KW-0349">Heme</keyword>
<evidence type="ECO:0000256" key="3">
    <source>
        <dbReference type="ARBA" id="ARBA00023004"/>
    </source>
</evidence>
<evidence type="ECO:0000313" key="8">
    <source>
        <dbReference type="Proteomes" id="UP000617628"/>
    </source>
</evidence>
<dbReference type="SUPFAM" id="SSF46626">
    <property type="entry name" value="Cytochrome c"/>
    <property type="match status" value="1"/>
</dbReference>
<feature type="domain" description="Cytochrome c" evidence="6">
    <location>
        <begin position="23"/>
        <end position="105"/>
    </location>
</feature>
<keyword evidence="8" id="KW-1185">Reference proteome</keyword>
<dbReference type="GO" id="GO:0009055">
    <property type="term" value="F:electron transfer activity"/>
    <property type="evidence" value="ECO:0007669"/>
    <property type="project" value="InterPro"/>
</dbReference>
<dbReference type="Pfam" id="PF00034">
    <property type="entry name" value="Cytochrom_C"/>
    <property type="match status" value="1"/>
</dbReference>
<dbReference type="PROSITE" id="PS51007">
    <property type="entry name" value="CYTC"/>
    <property type="match status" value="1"/>
</dbReference>
<dbReference type="Proteomes" id="UP000617628">
    <property type="component" value="Unassembled WGS sequence"/>
</dbReference>
<name>A0A934RT56_9BACT</name>
<comment type="caution">
    <text evidence="7">The sequence shown here is derived from an EMBL/GenBank/DDBJ whole genome shotgun (WGS) entry which is preliminary data.</text>
</comment>
<accession>A0A934RT56</accession>
<dbReference type="EMBL" id="JAENIL010000005">
    <property type="protein sequence ID" value="MBK1875906.1"/>
    <property type="molecule type" value="Genomic_DNA"/>
</dbReference>
<evidence type="ECO:0000259" key="6">
    <source>
        <dbReference type="PROSITE" id="PS51007"/>
    </source>
</evidence>
<dbReference type="RefSeq" id="WP_200354123.1">
    <property type="nucleotide sequence ID" value="NZ_JAENIL010000005.1"/>
</dbReference>
<evidence type="ECO:0000256" key="1">
    <source>
        <dbReference type="ARBA" id="ARBA00022617"/>
    </source>
</evidence>
<organism evidence="7 8">
    <name type="scientific">Pelagicoccus mobilis</name>
    <dbReference type="NCBI Taxonomy" id="415221"/>
    <lineage>
        <taxon>Bacteria</taxon>
        <taxon>Pseudomonadati</taxon>
        <taxon>Verrucomicrobiota</taxon>
        <taxon>Opitutia</taxon>
        <taxon>Puniceicoccales</taxon>
        <taxon>Pelagicoccaceae</taxon>
        <taxon>Pelagicoccus</taxon>
    </lineage>
</organism>
<proteinExistence type="predicted"/>
<dbReference type="Gene3D" id="1.10.760.10">
    <property type="entry name" value="Cytochrome c-like domain"/>
    <property type="match status" value="1"/>
</dbReference>
<evidence type="ECO:0000256" key="2">
    <source>
        <dbReference type="ARBA" id="ARBA00022723"/>
    </source>
</evidence>
<feature type="signal peptide" evidence="5">
    <location>
        <begin position="1"/>
        <end position="20"/>
    </location>
</feature>
<dbReference type="InterPro" id="IPR036909">
    <property type="entry name" value="Cyt_c-like_dom_sf"/>
</dbReference>
<evidence type="ECO:0000313" key="7">
    <source>
        <dbReference type="EMBL" id="MBK1875906.1"/>
    </source>
</evidence>
<dbReference type="GO" id="GO:0020037">
    <property type="term" value="F:heme binding"/>
    <property type="evidence" value="ECO:0007669"/>
    <property type="project" value="InterPro"/>
</dbReference>
<keyword evidence="3 4" id="KW-0408">Iron</keyword>
<dbReference type="InterPro" id="IPR009056">
    <property type="entry name" value="Cyt_c-like_dom"/>
</dbReference>
<keyword evidence="5" id="KW-0732">Signal</keyword>